<comment type="caution">
    <text evidence="20">The sequence shown here is derived from an EMBL/GenBank/DDBJ whole genome shotgun (WGS) entry which is preliminary data.</text>
</comment>
<dbReference type="GO" id="GO:0005524">
    <property type="term" value="F:ATP binding"/>
    <property type="evidence" value="ECO:0007669"/>
    <property type="project" value="UniProtKB-UniRule"/>
</dbReference>
<dbReference type="SUPFAM" id="SSF50692">
    <property type="entry name" value="ADC-like"/>
    <property type="match status" value="1"/>
</dbReference>
<dbReference type="NCBIfam" id="TIGR00878">
    <property type="entry name" value="purM"/>
    <property type="match status" value="1"/>
</dbReference>
<dbReference type="CDD" id="cd19504">
    <property type="entry name" value="RecA-like_NSF-SEC18_r1-like"/>
    <property type="match status" value="1"/>
</dbReference>
<feature type="domain" description="ATP-grasp" evidence="19">
    <location>
        <begin position="877"/>
        <end position="1124"/>
    </location>
</feature>
<dbReference type="CDD" id="cd08645">
    <property type="entry name" value="FMT_core_GART"/>
    <property type="match status" value="1"/>
</dbReference>
<dbReference type="Gene3D" id="3.30.1330.10">
    <property type="entry name" value="PurM-like, N-terminal domain"/>
    <property type="match status" value="1"/>
</dbReference>
<evidence type="ECO:0000313" key="20">
    <source>
        <dbReference type="EMBL" id="KRY09675.1"/>
    </source>
</evidence>
<dbReference type="InterPro" id="IPR039812">
    <property type="entry name" value="Vesicle-fus_ATPase"/>
</dbReference>
<dbReference type="Gene3D" id="3.40.50.300">
    <property type="entry name" value="P-loop containing nucleotide triphosphate hydrolases"/>
    <property type="match status" value="2"/>
</dbReference>
<evidence type="ECO:0000256" key="4">
    <source>
        <dbReference type="ARBA" id="ARBA00006914"/>
    </source>
</evidence>
<dbReference type="Gene3D" id="3.40.50.20">
    <property type="match status" value="1"/>
</dbReference>
<dbReference type="Gene3D" id="3.40.50.170">
    <property type="entry name" value="Formyl transferase, N-terminal domain"/>
    <property type="match status" value="1"/>
</dbReference>
<dbReference type="GO" id="GO:0016887">
    <property type="term" value="F:ATP hydrolysis activity"/>
    <property type="evidence" value="ECO:0007669"/>
    <property type="project" value="InterPro"/>
</dbReference>
<keyword evidence="7" id="KW-0963">Cytoplasm</keyword>
<comment type="pathway">
    <text evidence="3">Purine metabolism; IMP biosynthesis via de novo pathway; 5-amino-1-(5-phospho-D-ribosyl)imidazole from N(2)-formyl-N(1)-(5-phospho-D-ribosyl)glycinamide: step 2/2.</text>
</comment>
<keyword evidence="12" id="KW-0658">Purine biosynthesis</keyword>
<dbReference type="Gene3D" id="3.90.650.10">
    <property type="entry name" value="PurM-like C-terminal domain"/>
    <property type="match status" value="1"/>
</dbReference>
<dbReference type="InterPro" id="IPR003959">
    <property type="entry name" value="ATPase_AAA_core"/>
</dbReference>
<dbReference type="InterPro" id="IPR029067">
    <property type="entry name" value="CDC48_domain_2-like_sf"/>
</dbReference>
<dbReference type="GO" id="GO:0006891">
    <property type="term" value="P:intra-Golgi vesicle-mediated transport"/>
    <property type="evidence" value="ECO:0007669"/>
    <property type="project" value="TreeGrafter"/>
</dbReference>
<dbReference type="Gene3D" id="1.10.8.60">
    <property type="match status" value="2"/>
</dbReference>
<dbReference type="GO" id="GO:0035494">
    <property type="term" value="P:SNARE complex disassembly"/>
    <property type="evidence" value="ECO:0007669"/>
    <property type="project" value="InterPro"/>
</dbReference>
<evidence type="ECO:0000256" key="15">
    <source>
        <dbReference type="ARBA" id="ARBA00022927"/>
    </source>
</evidence>
<dbReference type="UniPathway" id="UPA00074">
    <property type="reaction ID" value="UER00129"/>
</dbReference>
<organism evidence="20 21">
    <name type="scientific">Trichinella patagoniensis</name>
    <dbReference type="NCBI Taxonomy" id="990121"/>
    <lineage>
        <taxon>Eukaryota</taxon>
        <taxon>Metazoa</taxon>
        <taxon>Ecdysozoa</taxon>
        <taxon>Nematoda</taxon>
        <taxon>Enoplea</taxon>
        <taxon>Dorylaimia</taxon>
        <taxon>Trichinellida</taxon>
        <taxon>Trichinellidae</taxon>
        <taxon>Trichinella</taxon>
    </lineage>
</organism>
<comment type="catalytic activity">
    <reaction evidence="17">
        <text>ATP + H2O = ADP + phosphate + H(+)</text>
        <dbReference type="Rhea" id="RHEA:13065"/>
        <dbReference type="ChEBI" id="CHEBI:15377"/>
        <dbReference type="ChEBI" id="CHEBI:15378"/>
        <dbReference type="ChEBI" id="CHEBI:30616"/>
        <dbReference type="ChEBI" id="CHEBI:43474"/>
        <dbReference type="ChEBI" id="CHEBI:456216"/>
        <dbReference type="EC" id="3.6.4.6"/>
    </reaction>
</comment>
<dbReference type="NCBIfam" id="TIGR00639">
    <property type="entry name" value="PurN"/>
    <property type="match status" value="1"/>
</dbReference>
<keyword evidence="16" id="KW-0464">Manganese</keyword>
<dbReference type="EMBL" id="JYDQ01000262">
    <property type="protein sequence ID" value="KRY09675.1"/>
    <property type="molecule type" value="Genomic_DNA"/>
</dbReference>
<evidence type="ECO:0000256" key="7">
    <source>
        <dbReference type="ARBA" id="ARBA00022490"/>
    </source>
</evidence>
<keyword evidence="13 18" id="KW-0067">ATP-binding</keyword>
<dbReference type="Pfam" id="PF01071">
    <property type="entry name" value="GARS_A"/>
    <property type="match status" value="2"/>
</dbReference>
<evidence type="ECO:0000256" key="17">
    <source>
        <dbReference type="ARBA" id="ARBA00048883"/>
    </source>
</evidence>
<keyword evidence="15" id="KW-0653">Protein transport</keyword>
<dbReference type="GO" id="GO:0004641">
    <property type="term" value="F:phosphoribosylformylglycinamidine cyclo-ligase activity"/>
    <property type="evidence" value="ECO:0007669"/>
    <property type="project" value="InterPro"/>
</dbReference>
<dbReference type="SUPFAM" id="SSF56059">
    <property type="entry name" value="Glutathione synthetase ATP-binding domain-like"/>
    <property type="match status" value="1"/>
</dbReference>
<evidence type="ECO:0000313" key="21">
    <source>
        <dbReference type="Proteomes" id="UP000054783"/>
    </source>
</evidence>
<comment type="similarity">
    <text evidence="4">Belongs to the AAA ATPase family.</text>
</comment>
<protein>
    <submittedName>
        <fullName evidence="20">Vesicle-fusing ATPase 1</fullName>
    </submittedName>
</protein>
<dbReference type="Gene3D" id="3.30.1490.20">
    <property type="entry name" value="ATP-grasp fold, A domain"/>
    <property type="match status" value="1"/>
</dbReference>
<dbReference type="Pfam" id="PF02844">
    <property type="entry name" value="GARS_N"/>
    <property type="match status" value="1"/>
</dbReference>
<dbReference type="CDD" id="cd02196">
    <property type="entry name" value="PurM"/>
    <property type="match status" value="1"/>
</dbReference>
<dbReference type="InterPro" id="IPR041569">
    <property type="entry name" value="AAA_lid_3"/>
</dbReference>
<dbReference type="Pfam" id="PF00004">
    <property type="entry name" value="AAA"/>
    <property type="match status" value="2"/>
</dbReference>
<accession>A0A0V0ZBD7</accession>
<dbReference type="GO" id="GO:0046872">
    <property type="term" value="F:metal ion binding"/>
    <property type="evidence" value="ECO:0007669"/>
    <property type="project" value="InterPro"/>
</dbReference>
<dbReference type="FunFam" id="3.40.50.300:FF:000187">
    <property type="entry name" value="Vesicular-fusion ATPase SEC18"/>
    <property type="match status" value="1"/>
</dbReference>
<proteinExistence type="inferred from homology"/>
<dbReference type="InterPro" id="IPR011054">
    <property type="entry name" value="Rudment_hybrid_motif"/>
</dbReference>
<dbReference type="InterPro" id="IPR020561">
    <property type="entry name" value="PRibGlycinamid_synth_ATP-grasp"/>
</dbReference>
<evidence type="ECO:0000256" key="18">
    <source>
        <dbReference type="PROSITE-ProRule" id="PRU00409"/>
    </source>
</evidence>
<dbReference type="InterPro" id="IPR020562">
    <property type="entry name" value="PRibGlycinamide_synth_N"/>
</dbReference>
<evidence type="ECO:0000256" key="10">
    <source>
        <dbReference type="ARBA" id="ARBA00022737"/>
    </source>
</evidence>
<dbReference type="GO" id="GO:0043001">
    <property type="term" value="P:Golgi to plasma membrane protein transport"/>
    <property type="evidence" value="ECO:0007669"/>
    <property type="project" value="TreeGrafter"/>
</dbReference>
<dbReference type="Pfam" id="PF00551">
    <property type="entry name" value="Formyl_trans_N"/>
    <property type="match status" value="1"/>
</dbReference>
<evidence type="ECO:0000256" key="2">
    <source>
        <dbReference type="ARBA" id="ARBA00004496"/>
    </source>
</evidence>
<keyword evidence="9" id="KW-0808">Transferase</keyword>
<dbReference type="InterPro" id="IPR004733">
    <property type="entry name" value="PurM_cligase"/>
</dbReference>
<dbReference type="SUPFAM" id="SSF56042">
    <property type="entry name" value="PurM C-terminal domain-like"/>
    <property type="match status" value="1"/>
</dbReference>
<dbReference type="InterPro" id="IPR003960">
    <property type="entry name" value="ATPase_AAA_CS"/>
</dbReference>
<dbReference type="InterPro" id="IPR036921">
    <property type="entry name" value="PurM-like_N_sf"/>
</dbReference>
<dbReference type="InterPro" id="IPR011761">
    <property type="entry name" value="ATP-grasp"/>
</dbReference>
<evidence type="ECO:0000256" key="13">
    <source>
        <dbReference type="ARBA" id="ARBA00022840"/>
    </source>
</evidence>
<reference evidence="20 21" key="1">
    <citation type="submission" date="2015-01" db="EMBL/GenBank/DDBJ databases">
        <title>Evolution of Trichinella species and genotypes.</title>
        <authorList>
            <person name="Korhonen P.K."/>
            <person name="Edoardo P."/>
            <person name="Giuseppe L.R."/>
            <person name="Gasser R.B."/>
        </authorList>
    </citation>
    <scope>NUCLEOTIDE SEQUENCE [LARGE SCALE GENOMIC DNA]</scope>
    <source>
        <strain evidence="20">ISS2496</strain>
    </source>
</reference>
<dbReference type="GO" id="GO:0009113">
    <property type="term" value="P:purine nucleobase biosynthetic process"/>
    <property type="evidence" value="ECO:0007669"/>
    <property type="project" value="InterPro"/>
</dbReference>
<dbReference type="SUPFAM" id="SSF55326">
    <property type="entry name" value="PurM N-terminal domain-like"/>
    <property type="match status" value="1"/>
</dbReference>
<dbReference type="PANTHER" id="PTHR23078:SF3">
    <property type="entry name" value="VESICLE-FUSING ATPASE"/>
    <property type="match status" value="1"/>
</dbReference>
<dbReference type="GO" id="GO:0006189">
    <property type="term" value="P:'de novo' IMP biosynthetic process"/>
    <property type="evidence" value="ECO:0007669"/>
    <property type="project" value="UniProtKB-UniPathway"/>
</dbReference>
<dbReference type="Pfam" id="PF02769">
    <property type="entry name" value="AIRS_C"/>
    <property type="match status" value="1"/>
</dbReference>
<dbReference type="InterPro" id="IPR020560">
    <property type="entry name" value="PRibGlycinamide_synth_C-dom"/>
</dbReference>
<dbReference type="Gene3D" id="3.30.470.20">
    <property type="entry name" value="ATP-grasp fold, B domain"/>
    <property type="match status" value="1"/>
</dbReference>
<dbReference type="SUPFAM" id="SSF53328">
    <property type="entry name" value="Formyltransferase"/>
    <property type="match status" value="1"/>
</dbReference>
<dbReference type="GO" id="GO:0005795">
    <property type="term" value="C:Golgi stack"/>
    <property type="evidence" value="ECO:0007669"/>
    <property type="project" value="TreeGrafter"/>
</dbReference>
<dbReference type="InterPro" id="IPR016185">
    <property type="entry name" value="PreATP-grasp_dom_sf"/>
</dbReference>
<dbReference type="Pfam" id="PF21964">
    <property type="entry name" value="NSF_ATPase_lid"/>
    <property type="match status" value="1"/>
</dbReference>
<dbReference type="HAMAP" id="MF_00741">
    <property type="entry name" value="AIRS"/>
    <property type="match status" value="1"/>
</dbReference>
<dbReference type="InterPro" id="IPR010918">
    <property type="entry name" value="PurM-like_C_dom"/>
</dbReference>
<dbReference type="PROSITE" id="PS50975">
    <property type="entry name" value="ATP_GRASP"/>
    <property type="match status" value="1"/>
</dbReference>
<sequence>LASRMAKRLIATKVTCEQLALINVAYVNVSDFSIEFIKHVEVRTGIGHPFIISLKNHPSVTAGKIAFSMLQRRWAHISLDQQVEVVPYSFDSNQYISLVTFVVDIYHKKNKESADTYDTDSMAKEALMQFSNTALSINQQIPFQFQSNKLLLLTVKSLQAVDFSALKGDESTTKDLSVGLVLSNSAVLFEKEESSSITLTGKCKGKQAYRPIINPDWDFEKMGIGGLDNEFSSIFRRAFASRVFPPEFIEELGMKHVRGILLYGPPGTGKTLMARQIGKMLNAREPKIVNGPQILDKYVGESEANVRKLFADAEEEYKRLGIHSGLHIIILDEIDAICKQRGSMAGSAGVHDTVVNQLLSKIDGVEQLNNILVIGMTNRLDMIDEALLRPGRLEVQMEISLPDEKGRCQILNIHTSKMRQYGKLAEDVDLTELAALTKNFSGAELEGLVRAAQSSAMNRLIKASSKVNIDPDAVEKLLITRADFIYALENDIKPAYGHSMEEVERLLSGSIILFNNSVQEILNSGSLLVQQARAADCRGLVSVLLEGLLFWCCSIIFAISTLSGPPNTGKTALAAEIAKSSEFPFIKLVTPEDMVGYSETAKCALLRKAFDDAYKSPLSVLLIDNLERLIDFGRIGPRYSNLVLQALLVLVKRSPPKNRKLLILATSSQRAVMEELDMLPAFGNVLHVSPVSTGDEVYRVCLQSGSFDNNELTMMQKMLTGKRYFIGIKKLLDLIDMTKQSSEDRIALFLSKLEEESAYSVEYILQMLNKPAVVVVIGSGGREHALIWKLSQSEHVDRIFALPGNFGIASLPKTRCIVEDDSCVEYFCVKNKVDLVVVGPEASLADGVVDTLTALGIRCFGPTKAAAQIESSKAYAKLFMRRFDIPTAEFEIFTDSEKAKSHIKRCEYDAWVVKASSPTASGSGVYVGTSDDEACSAVDDLINVSQWELSVRLLVWLLISETSALSRWKGDCSRKFPSRQRIVRKSTKLAVYYVQLFVNNIFQFLALCFTDGYCVKVMPLVQNYKRLLDNNCGPNTDGMGACCPYLDITVQHIRFIEECILQKVVNILREEGKLFKGVLHADVMITEFGIRVLEFNSTFGDLEAQVLLPLLETDLLEILLSCTDQTLSQCSIRWKPGQFSCGILLAASGYPVLSNVQTGYPIEGISNGNSNFQKFETKKLFCDYPGLEQRCSDVLIFHSGTKADSSGLPVTSDGRVLCMVGVGNTFRFARKKAYDAVQCINFKGVQYRSDIGNGFLPPNFGLLSDPESETSFVDSECDMEFSFADDLVKSLVHVCQPIVRPGSGVLDYSQQGEYGAAFDLRLSGYRDPILISGTDGVGTKLMIAAKAKQYDTIGVDLVAVCVNDILTRNAEPLFFLDCIAQTDLREEVLLALLQGIAKGCLEAGCSLIGGKTACMPGLYARGEFELAGFAVGAVERSQIALPAKQRMENGDVIIGIASNGFHSNGYSLIKSVLESQNIELNDPCPWNPQQTVGTINLLLPTKIYVNTLLELLRSGRVKGAAHITGGGLVDNIPRILPSDLIAKIDMSTWPIPDEFLWLASAGSISASEMVNVFNCGIGMVLIVGRKDVPYVEAHLQSRSERFFKIGIVEKPKTDSTEKSESEQVDHNKVELENLEVAFQQENKLVPTLSNANHVNRKRVAILISGSGSNMLSLIHSSKKAASVYEIVLVISNVETASGLLKAEEEDIETSIVSHEDKSREDFEEQIQNLLTSKQVEFVCLAGFNRTLSESLVNNWLGKMIDIHPSLLPMFRGPRPHKCALQAGVRISGCTVHFVEAGNDPGGIILQDSVAVHPDDSEQSLHDRVKAVENVLYPKALDHVVRGDVVRQNDGKAHWTKLPITDHK</sequence>
<evidence type="ECO:0000256" key="12">
    <source>
        <dbReference type="ARBA" id="ARBA00022755"/>
    </source>
</evidence>
<dbReference type="Pfam" id="PF17862">
    <property type="entry name" value="AAA_lid_3"/>
    <property type="match status" value="1"/>
</dbReference>
<comment type="cofactor">
    <cofactor evidence="1">
        <name>Mg(2+)</name>
        <dbReference type="ChEBI" id="CHEBI:18420"/>
    </cofactor>
</comment>
<dbReference type="InterPro" id="IPR037123">
    <property type="entry name" value="PRibGlycinamide_synth_C_sf"/>
</dbReference>
<dbReference type="SUPFAM" id="SSF54585">
    <property type="entry name" value="Cdc48 domain 2-like"/>
    <property type="match status" value="1"/>
</dbReference>
<dbReference type="InterPro" id="IPR003338">
    <property type="entry name" value="CDC4_N-term_subdom"/>
</dbReference>
<dbReference type="Gene3D" id="3.90.600.10">
    <property type="entry name" value="Phosphoribosylglycinamide synthetase, C-terminal domain"/>
    <property type="match status" value="1"/>
</dbReference>
<evidence type="ECO:0000256" key="11">
    <source>
        <dbReference type="ARBA" id="ARBA00022741"/>
    </source>
</evidence>
<dbReference type="InterPro" id="IPR036477">
    <property type="entry name" value="Formyl_transf_N_sf"/>
</dbReference>
<dbReference type="SMART" id="SM01209">
    <property type="entry name" value="GARS_A"/>
    <property type="match status" value="1"/>
</dbReference>
<dbReference type="Pfam" id="PF00586">
    <property type="entry name" value="AIRS"/>
    <property type="match status" value="1"/>
</dbReference>
<dbReference type="InterPro" id="IPR002376">
    <property type="entry name" value="Formyl_transf_N"/>
</dbReference>
<dbReference type="Proteomes" id="UP000054783">
    <property type="component" value="Unassembled WGS sequence"/>
</dbReference>
<dbReference type="GO" id="GO:0004644">
    <property type="term" value="F:phosphoribosylglycinamide formyltransferase activity"/>
    <property type="evidence" value="ECO:0007669"/>
    <property type="project" value="InterPro"/>
</dbReference>
<keyword evidence="10" id="KW-0677">Repeat</keyword>
<dbReference type="STRING" id="990121.A0A0V0ZBD7"/>
<keyword evidence="8" id="KW-0436">Ligase</keyword>
<dbReference type="Pfam" id="PF02843">
    <property type="entry name" value="GARS_C"/>
    <property type="match status" value="1"/>
</dbReference>
<keyword evidence="14" id="KW-0460">Magnesium</keyword>
<dbReference type="Gene3D" id="3.10.330.10">
    <property type="match status" value="1"/>
</dbReference>
<evidence type="ECO:0000259" key="19">
    <source>
        <dbReference type="PROSITE" id="PS50975"/>
    </source>
</evidence>
<name>A0A0V0ZBD7_9BILA</name>
<dbReference type="InterPro" id="IPR013815">
    <property type="entry name" value="ATP_grasp_subdomain_1"/>
</dbReference>
<evidence type="ECO:0000256" key="16">
    <source>
        <dbReference type="ARBA" id="ARBA00023211"/>
    </source>
</evidence>
<dbReference type="InterPro" id="IPR054419">
    <property type="entry name" value="NSF_ATPase_lid"/>
</dbReference>
<feature type="non-terminal residue" evidence="20">
    <location>
        <position position="1"/>
    </location>
</feature>
<dbReference type="Gene3D" id="2.40.40.20">
    <property type="match status" value="1"/>
</dbReference>
<evidence type="ECO:0000256" key="8">
    <source>
        <dbReference type="ARBA" id="ARBA00022598"/>
    </source>
</evidence>
<dbReference type="SUPFAM" id="SSF52540">
    <property type="entry name" value="P-loop containing nucleoside triphosphate hydrolases"/>
    <property type="match status" value="2"/>
</dbReference>
<dbReference type="PROSITE" id="PS00674">
    <property type="entry name" value="AAA"/>
    <property type="match status" value="1"/>
</dbReference>
<dbReference type="InterPro" id="IPR016188">
    <property type="entry name" value="PurM-like_N"/>
</dbReference>
<evidence type="ECO:0000256" key="1">
    <source>
        <dbReference type="ARBA" id="ARBA00001946"/>
    </source>
</evidence>
<dbReference type="OrthoDB" id="2018833at2759"/>
<dbReference type="FunFam" id="1.10.8.60:FF:000026">
    <property type="entry name" value="vesicle-fusing ATPase isoform X1"/>
    <property type="match status" value="1"/>
</dbReference>
<dbReference type="GO" id="GO:0004637">
    <property type="term" value="F:phosphoribosylamine-glycine ligase activity"/>
    <property type="evidence" value="ECO:0007669"/>
    <property type="project" value="InterPro"/>
</dbReference>
<dbReference type="FunFam" id="3.40.50.300:FF:000166">
    <property type="entry name" value="vesicle-fusing ATPase isoform X1"/>
    <property type="match status" value="1"/>
</dbReference>
<keyword evidence="11 18" id="KW-0547">Nucleotide-binding</keyword>
<dbReference type="SMART" id="SM00382">
    <property type="entry name" value="AAA"/>
    <property type="match status" value="2"/>
</dbReference>
<dbReference type="SUPFAM" id="SSF52440">
    <property type="entry name" value="PreATP-grasp domain"/>
    <property type="match status" value="1"/>
</dbReference>
<dbReference type="InterPro" id="IPR003593">
    <property type="entry name" value="AAA+_ATPase"/>
</dbReference>
<dbReference type="SUPFAM" id="SSF51246">
    <property type="entry name" value="Rudiment single hybrid motif"/>
    <property type="match status" value="1"/>
</dbReference>
<dbReference type="HAMAP" id="MF_01930">
    <property type="entry name" value="PurN"/>
    <property type="match status" value="1"/>
</dbReference>
<dbReference type="SMART" id="SM01210">
    <property type="entry name" value="GARS_C"/>
    <property type="match status" value="1"/>
</dbReference>
<dbReference type="InterPro" id="IPR009010">
    <property type="entry name" value="Asp_de-COase-like_dom_sf"/>
</dbReference>
<dbReference type="InterPro" id="IPR036676">
    <property type="entry name" value="PurM-like_C_sf"/>
</dbReference>
<evidence type="ECO:0000256" key="5">
    <source>
        <dbReference type="ARBA" id="ARBA00011643"/>
    </source>
</evidence>
<evidence type="ECO:0000256" key="3">
    <source>
        <dbReference type="ARBA" id="ARBA00004686"/>
    </source>
</evidence>
<comment type="subunit">
    <text evidence="5">Homohexamer.</text>
</comment>
<dbReference type="InterPro" id="IPR004607">
    <property type="entry name" value="GART"/>
</dbReference>
<keyword evidence="6" id="KW-0813">Transport</keyword>
<evidence type="ECO:0000256" key="14">
    <source>
        <dbReference type="ARBA" id="ARBA00022842"/>
    </source>
</evidence>
<evidence type="ECO:0000256" key="6">
    <source>
        <dbReference type="ARBA" id="ARBA00022448"/>
    </source>
</evidence>
<dbReference type="InterPro" id="IPR027417">
    <property type="entry name" value="P-loop_NTPase"/>
</dbReference>
<dbReference type="SMART" id="SM01073">
    <property type="entry name" value="CDC48_N"/>
    <property type="match status" value="1"/>
</dbReference>
<comment type="subcellular location">
    <subcellularLocation>
        <location evidence="2">Cytoplasm</location>
    </subcellularLocation>
</comment>
<evidence type="ECO:0000256" key="9">
    <source>
        <dbReference type="ARBA" id="ARBA00022679"/>
    </source>
</evidence>
<keyword evidence="21" id="KW-1185">Reference proteome</keyword>
<dbReference type="PANTHER" id="PTHR23078">
    <property type="entry name" value="VESICULAR-FUSION PROTEIN NSF"/>
    <property type="match status" value="1"/>
</dbReference>
<gene>
    <name evidence="20" type="primary">comt</name>
    <name evidence="20" type="ORF">T12_3598</name>
</gene>